<gene>
    <name evidence="1" type="ORF">CDAR_533341</name>
</gene>
<sequence length="128" mass="14370">MASSRTLSFNDIFSHTPAPPSAFNNLERYDIYFGSRPRLGVTYRSLRQISSAAAVTGDEVNTNGSWIQLISNLERSIFARQKTIDSHSILSLTREDSRLLQISSLPSLTAELQSTIDNGYMSFKEKTY</sequence>
<evidence type="ECO:0000313" key="1">
    <source>
        <dbReference type="EMBL" id="GIY22989.1"/>
    </source>
</evidence>
<organism evidence="1 2">
    <name type="scientific">Caerostris darwini</name>
    <dbReference type="NCBI Taxonomy" id="1538125"/>
    <lineage>
        <taxon>Eukaryota</taxon>
        <taxon>Metazoa</taxon>
        <taxon>Ecdysozoa</taxon>
        <taxon>Arthropoda</taxon>
        <taxon>Chelicerata</taxon>
        <taxon>Arachnida</taxon>
        <taxon>Araneae</taxon>
        <taxon>Araneomorphae</taxon>
        <taxon>Entelegynae</taxon>
        <taxon>Araneoidea</taxon>
        <taxon>Araneidae</taxon>
        <taxon>Caerostris</taxon>
    </lineage>
</organism>
<protein>
    <submittedName>
        <fullName evidence="1">Uncharacterized protein</fullName>
    </submittedName>
</protein>
<reference evidence="1 2" key="1">
    <citation type="submission" date="2021-06" db="EMBL/GenBank/DDBJ databases">
        <title>Caerostris darwini draft genome.</title>
        <authorList>
            <person name="Kono N."/>
            <person name="Arakawa K."/>
        </authorList>
    </citation>
    <scope>NUCLEOTIDE SEQUENCE [LARGE SCALE GENOMIC DNA]</scope>
</reference>
<name>A0AAV4RQM2_9ARAC</name>
<dbReference type="AlphaFoldDB" id="A0AAV4RQM2"/>
<dbReference type="EMBL" id="BPLQ01006508">
    <property type="protein sequence ID" value="GIY22989.1"/>
    <property type="molecule type" value="Genomic_DNA"/>
</dbReference>
<evidence type="ECO:0000313" key="2">
    <source>
        <dbReference type="Proteomes" id="UP001054837"/>
    </source>
</evidence>
<keyword evidence="2" id="KW-1185">Reference proteome</keyword>
<comment type="caution">
    <text evidence="1">The sequence shown here is derived from an EMBL/GenBank/DDBJ whole genome shotgun (WGS) entry which is preliminary data.</text>
</comment>
<proteinExistence type="predicted"/>
<dbReference type="Proteomes" id="UP001054837">
    <property type="component" value="Unassembled WGS sequence"/>
</dbReference>
<accession>A0AAV4RQM2</accession>